<comment type="subcellular location">
    <subcellularLocation>
        <location evidence="1">Cell membrane</location>
        <topology evidence="1">Single-pass membrane protein</topology>
    </subcellularLocation>
</comment>
<dbReference type="Proteomes" id="UP000017429">
    <property type="component" value="Chromosome"/>
</dbReference>
<dbReference type="PANTHER" id="PTHR33909">
    <property type="entry name" value="SEC TRANSLOCON ACCESSORY COMPLEX SUBUNIT YAJC"/>
    <property type="match status" value="1"/>
</dbReference>
<evidence type="ECO:0000256" key="9">
    <source>
        <dbReference type="ARBA" id="ARBA00023010"/>
    </source>
</evidence>
<dbReference type="Pfam" id="PF02699">
    <property type="entry name" value="YajC"/>
    <property type="match status" value="1"/>
</dbReference>
<protein>
    <recommendedName>
        <fullName evidence="3">Sec translocon accessory complex subunit YajC</fullName>
    </recommendedName>
</protein>
<keyword evidence="4" id="KW-0813">Transport</keyword>
<keyword evidence="12" id="KW-1185">Reference proteome</keyword>
<evidence type="ECO:0000256" key="5">
    <source>
        <dbReference type="ARBA" id="ARBA00022475"/>
    </source>
</evidence>
<evidence type="ECO:0000256" key="7">
    <source>
        <dbReference type="ARBA" id="ARBA00022927"/>
    </source>
</evidence>
<evidence type="ECO:0000256" key="2">
    <source>
        <dbReference type="ARBA" id="ARBA00006742"/>
    </source>
</evidence>
<dbReference type="eggNOG" id="COG1862">
    <property type="taxonomic scope" value="Bacteria"/>
</dbReference>
<dbReference type="GO" id="GO:0005886">
    <property type="term" value="C:plasma membrane"/>
    <property type="evidence" value="ECO:0007669"/>
    <property type="project" value="UniProtKB-SubCell"/>
</dbReference>
<evidence type="ECO:0000256" key="4">
    <source>
        <dbReference type="ARBA" id="ARBA00022448"/>
    </source>
</evidence>
<keyword evidence="10" id="KW-0472">Membrane</keyword>
<sequence length="120" mass="13040">MFFETAAYAQAAAGAAPQTAMGSLMSFMPIILMVVIFYFLLIRPQQKRQKQHAVMLDALKAGDTVLTNAGMIGTIYSIDGNVMVIDLGSTKVRMFKTAIADKLDPATYNTVTDTAVKENK</sequence>
<reference evidence="11" key="3">
    <citation type="submission" date="2022-06" db="EMBL/GenBank/DDBJ databases">
        <title>Resources to Facilitate Use of the Altered Schaedler Flora (ASF) Mouse Model to Study Microbiome Function.</title>
        <authorList>
            <person name="Proctor A."/>
            <person name="Parvinroo S."/>
            <person name="Richie T."/>
            <person name="Jia X."/>
            <person name="Lee S.T.M."/>
            <person name="Karp P.D."/>
            <person name="Paley S."/>
            <person name="Kostic A.D."/>
            <person name="Pierre J.F."/>
            <person name="Wannemuehler M.J."/>
            <person name="Phillips G.J."/>
        </authorList>
    </citation>
    <scope>NUCLEOTIDE SEQUENCE</scope>
    <source>
        <strain evidence="11">ASF457</strain>
    </source>
</reference>
<evidence type="ECO:0000256" key="3">
    <source>
        <dbReference type="ARBA" id="ARBA00014962"/>
    </source>
</evidence>
<comment type="similarity">
    <text evidence="2">Belongs to the YajC family.</text>
</comment>
<reference evidence="11" key="1">
    <citation type="journal article" date="2014" name="Genome Announc.">
        <title>Draft genome sequences of the altered schaedler flora, a defined bacterial community from gnotobiotic mice.</title>
        <authorList>
            <person name="Wannemuehler M.J."/>
            <person name="Overstreet A.M."/>
            <person name="Ward D.V."/>
            <person name="Phillips G.J."/>
        </authorList>
    </citation>
    <scope>NUCLEOTIDE SEQUENCE</scope>
    <source>
        <strain evidence="11">ASF457</strain>
    </source>
</reference>
<keyword evidence="7" id="KW-0653">Protein transport</keyword>
<evidence type="ECO:0000256" key="6">
    <source>
        <dbReference type="ARBA" id="ARBA00022692"/>
    </source>
</evidence>
<dbReference type="NCBIfam" id="TIGR00739">
    <property type="entry name" value="yajC"/>
    <property type="match status" value="1"/>
</dbReference>
<accession>V2RME8</accession>
<dbReference type="GO" id="GO:0015031">
    <property type="term" value="P:protein transport"/>
    <property type="evidence" value="ECO:0007669"/>
    <property type="project" value="UniProtKB-KW"/>
</dbReference>
<proteinExistence type="inferred from homology"/>
<dbReference type="AlphaFoldDB" id="V2RME8"/>
<dbReference type="InterPro" id="IPR003849">
    <property type="entry name" value="Preprotein_translocase_YajC"/>
</dbReference>
<dbReference type="RefSeq" id="WP_023275338.1">
    <property type="nucleotide sequence ID" value="NZ_CP097562.1"/>
</dbReference>
<keyword evidence="6" id="KW-0812">Transmembrane</keyword>
<keyword evidence="8" id="KW-1133">Transmembrane helix</keyword>
<dbReference type="KEGG" id="msch:N508_001043"/>
<keyword evidence="9" id="KW-0811">Translocation</keyword>
<keyword evidence="5" id="KW-1003">Cell membrane</keyword>
<evidence type="ECO:0000256" key="8">
    <source>
        <dbReference type="ARBA" id="ARBA00022989"/>
    </source>
</evidence>
<evidence type="ECO:0000313" key="12">
    <source>
        <dbReference type="Proteomes" id="UP000017429"/>
    </source>
</evidence>
<evidence type="ECO:0000313" key="11">
    <source>
        <dbReference type="EMBL" id="USF23968.1"/>
    </source>
</evidence>
<reference evidence="11" key="2">
    <citation type="submission" date="2022-05" db="EMBL/GenBank/DDBJ databases">
        <authorList>
            <person name="Proctor A.L."/>
            <person name="Phillips G.J."/>
            <person name="Wannemuehler M.J."/>
        </authorList>
    </citation>
    <scope>NUCLEOTIDE SEQUENCE</scope>
    <source>
        <strain evidence="11">ASF457</strain>
    </source>
</reference>
<dbReference type="PANTHER" id="PTHR33909:SF1">
    <property type="entry name" value="SEC TRANSLOCON ACCESSORY COMPLEX SUBUNIT YAJC"/>
    <property type="match status" value="1"/>
</dbReference>
<organism evidence="11 12">
    <name type="scientific">Mucispirillum schaedleri ASF457</name>
    <dbReference type="NCBI Taxonomy" id="1379858"/>
    <lineage>
        <taxon>Bacteria</taxon>
        <taxon>Pseudomonadati</taxon>
        <taxon>Deferribacterota</taxon>
        <taxon>Deferribacteres</taxon>
        <taxon>Deferribacterales</taxon>
        <taxon>Mucispirillaceae</taxon>
        <taxon>Mucispirillum</taxon>
    </lineage>
</organism>
<dbReference type="PRINTS" id="PR01853">
    <property type="entry name" value="YAJCTRNLCASE"/>
</dbReference>
<gene>
    <name evidence="11" type="ORF">N508_001043</name>
</gene>
<evidence type="ECO:0000256" key="1">
    <source>
        <dbReference type="ARBA" id="ARBA00004162"/>
    </source>
</evidence>
<dbReference type="EMBL" id="CP097562">
    <property type="protein sequence ID" value="USF23968.1"/>
    <property type="molecule type" value="Genomic_DNA"/>
</dbReference>
<name>V2RME8_9BACT</name>
<dbReference type="SMART" id="SM01323">
    <property type="entry name" value="YajC"/>
    <property type="match status" value="1"/>
</dbReference>
<evidence type="ECO:0000256" key="10">
    <source>
        <dbReference type="ARBA" id="ARBA00023136"/>
    </source>
</evidence>